<sequence>MKSHKHMQVLVLASLLIAVGTVIPMLMPKIIVGPMSFTLASHVAVMIAIFISPAVAIAVALGTTLGFFMAGFPFVVVMRALTHVIWAYLGAKYAQKNPQIFEKPIKTLQFNIVIALIHAIGEMIIVIPFYYGNGMDIQMFCYMIFGLVGLGTIIHSSIDFCITLPVWKALSQSRVITGVSQVKKINLIKNA</sequence>
<evidence type="ECO:0008006" key="4">
    <source>
        <dbReference type="Google" id="ProtNLM"/>
    </source>
</evidence>
<dbReference type="RefSeq" id="WP_087304461.1">
    <property type="nucleotide sequence ID" value="NZ_JAUDCK010000004.1"/>
</dbReference>
<comment type="caution">
    <text evidence="2">The sequence shown here is derived from an EMBL/GenBank/DDBJ whole genome shotgun (WGS) entry which is preliminary data.</text>
</comment>
<evidence type="ECO:0000313" key="3">
    <source>
        <dbReference type="Proteomes" id="UP001529275"/>
    </source>
</evidence>
<evidence type="ECO:0000313" key="2">
    <source>
        <dbReference type="EMBL" id="MDM8195098.1"/>
    </source>
</evidence>
<proteinExistence type="predicted"/>
<keyword evidence="1" id="KW-0472">Membrane</keyword>
<feature type="transmembrane region" description="Helical" evidence="1">
    <location>
        <begin position="110"/>
        <end position="131"/>
    </location>
</feature>
<dbReference type="EMBL" id="JAUDCK010000004">
    <property type="protein sequence ID" value="MDM8195098.1"/>
    <property type="molecule type" value="Genomic_DNA"/>
</dbReference>
<reference evidence="2 3" key="2">
    <citation type="submission" date="2023-06" db="EMBL/GenBank/DDBJ databases">
        <authorList>
            <person name="Zeman M."/>
            <person name="Kubasova T."/>
            <person name="Jahodarova E."/>
            <person name="Nykrynova M."/>
            <person name="Rychlik I."/>
        </authorList>
    </citation>
    <scope>NUCLEOTIDE SEQUENCE [LARGE SCALE GENOMIC DNA]</scope>
    <source>
        <strain evidence="2 3">ET341</strain>
    </source>
</reference>
<gene>
    <name evidence="2" type="ORF">QUV98_02070</name>
</gene>
<dbReference type="Proteomes" id="UP001529275">
    <property type="component" value="Unassembled WGS sequence"/>
</dbReference>
<keyword evidence="3" id="KW-1185">Reference proteome</keyword>
<feature type="transmembrane region" description="Helical" evidence="1">
    <location>
        <begin position="6"/>
        <end position="27"/>
    </location>
</feature>
<feature type="transmembrane region" description="Helical" evidence="1">
    <location>
        <begin position="67"/>
        <end position="89"/>
    </location>
</feature>
<feature type="transmembrane region" description="Helical" evidence="1">
    <location>
        <begin position="137"/>
        <end position="164"/>
    </location>
</feature>
<evidence type="ECO:0000256" key="1">
    <source>
        <dbReference type="SAM" id="Phobius"/>
    </source>
</evidence>
<name>A0ABT7UG22_9FIRM</name>
<feature type="transmembrane region" description="Helical" evidence="1">
    <location>
        <begin position="39"/>
        <end position="61"/>
    </location>
</feature>
<reference evidence="3" key="1">
    <citation type="submission" date="2023-06" db="EMBL/GenBank/DDBJ databases">
        <title>Identification and characterization of horizontal gene transfer across gut microbiota members of farm animals based on homology search.</title>
        <authorList>
            <person name="Zeman M."/>
            <person name="Kubasova T."/>
            <person name="Jahodarova E."/>
            <person name="Nykrynova M."/>
            <person name="Rychlik I."/>
        </authorList>
    </citation>
    <scope>NUCLEOTIDE SEQUENCE [LARGE SCALE GENOMIC DNA]</scope>
    <source>
        <strain evidence="3">ET341</strain>
    </source>
</reference>
<dbReference type="Gene3D" id="1.10.1760.20">
    <property type="match status" value="1"/>
</dbReference>
<protein>
    <recommendedName>
        <fullName evidence="4">Niacin transporter NiaX</fullName>
    </recommendedName>
</protein>
<keyword evidence="1" id="KW-0812">Transmembrane</keyword>
<accession>A0ABT7UG22</accession>
<organism evidence="2 3">
    <name type="scientific">Massilimicrobiota timonensis</name>
    <dbReference type="NCBI Taxonomy" id="1776392"/>
    <lineage>
        <taxon>Bacteria</taxon>
        <taxon>Bacillati</taxon>
        <taxon>Bacillota</taxon>
        <taxon>Erysipelotrichia</taxon>
        <taxon>Erysipelotrichales</taxon>
        <taxon>Erysipelotrichaceae</taxon>
        <taxon>Massilimicrobiota</taxon>
    </lineage>
</organism>
<keyword evidence="1" id="KW-1133">Transmembrane helix</keyword>